<feature type="transmembrane region" description="Helical" evidence="6">
    <location>
        <begin position="125"/>
        <end position="143"/>
    </location>
</feature>
<reference evidence="7 8" key="1">
    <citation type="submission" date="2012-11" db="EMBL/GenBank/DDBJ databases">
        <title>Whole genome sequence of Gluconacetobacter europaeus NBRC3261.</title>
        <authorList>
            <person name="Azuma Y."/>
            <person name="Higashiura N."/>
            <person name="Hirakawa H."/>
            <person name="Matsushita K."/>
        </authorList>
    </citation>
    <scope>NUCLEOTIDE SEQUENCE [LARGE SCALE GENOMIC DNA]</scope>
    <source>
        <strain evidence="7 8">NBRC 3261</strain>
    </source>
</reference>
<dbReference type="PANTHER" id="PTHR39087">
    <property type="entry name" value="UPF0104 MEMBRANE PROTEIN MJ1595"/>
    <property type="match status" value="1"/>
</dbReference>
<name>A0A0D6Q0E0_KOMEU</name>
<dbReference type="InterPro" id="IPR022791">
    <property type="entry name" value="L-PG_synthase/AglD"/>
</dbReference>
<gene>
    <name evidence="7" type="ORF">Geu3261_0056_003</name>
</gene>
<proteinExistence type="predicted"/>
<dbReference type="EMBL" id="BANI01000050">
    <property type="protein sequence ID" value="GAN96226.1"/>
    <property type="molecule type" value="Genomic_DNA"/>
</dbReference>
<evidence type="ECO:0000256" key="2">
    <source>
        <dbReference type="ARBA" id="ARBA00022475"/>
    </source>
</evidence>
<keyword evidence="5 6" id="KW-0472">Membrane</keyword>
<evidence type="ECO:0000256" key="6">
    <source>
        <dbReference type="SAM" id="Phobius"/>
    </source>
</evidence>
<dbReference type="RefSeq" id="WP_048850873.1">
    <property type="nucleotide sequence ID" value="NZ_BANI01000050.1"/>
</dbReference>
<feature type="transmembrane region" description="Helical" evidence="6">
    <location>
        <begin position="6"/>
        <end position="25"/>
    </location>
</feature>
<keyword evidence="3 6" id="KW-0812">Transmembrane</keyword>
<evidence type="ECO:0000256" key="4">
    <source>
        <dbReference type="ARBA" id="ARBA00022989"/>
    </source>
</evidence>
<protein>
    <submittedName>
        <fullName evidence="7">Uncharacterized protein</fullName>
    </submittedName>
</protein>
<evidence type="ECO:0000313" key="8">
    <source>
        <dbReference type="Proteomes" id="UP000032675"/>
    </source>
</evidence>
<evidence type="ECO:0000313" key="7">
    <source>
        <dbReference type="EMBL" id="GAN96226.1"/>
    </source>
</evidence>
<evidence type="ECO:0000256" key="3">
    <source>
        <dbReference type="ARBA" id="ARBA00022692"/>
    </source>
</evidence>
<feature type="transmembrane region" description="Helical" evidence="6">
    <location>
        <begin position="219"/>
        <end position="239"/>
    </location>
</feature>
<keyword evidence="2" id="KW-1003">Cell membrane</keyword>
<dbReference type="GO" id="GO:0005886">
    <property type="term" value="C:plasma membrane"/>
    <property type="evidence" value="ECO:0007669"/>
    <property type="project" value="UniProtKB-SubCell"/>
</dbReference>
<dbReference type="NCBIfam" id="TIGR03476">
    <property type="entry name" value="HpnL"/>
    <property type="match status" value="1"/>
</dbReference>
<dbReference type="PANTHER" id="PTHR39087:SF2">
    <property type="entry name" value="UPF0104 MEMBRANE PROTEIN MJ1595"/>
    <property type="match status" value="1"/>
</dbReference>
<organism evidence="7 8">
    <name type="scientific">Komagataeibacter europaeus NBRC 3261</name>
    <dbReference type="NCBI Taxonomy" id="1234669"/>
    <lineage>
        <taxon>Bacteria</taxon>
        <taxon>Pseudomonadati</taxon>
        <taxon>Pseudomonadota</taxon>
        <taxon>Alphaproteobacteria</taxon>
        <taxon>Acetobacterales</taxon>
        <taxon>Acetobacteraceae</taxon>
        <taxon>Komagataeibacter</taxon>
    </lineage>
</organism>
<evidence type="ECO:0000256" key="5">
    <source>
        <dbReference type="ARBA" id="ARBA00023136"/>
    </source>
</evidence>
<comment type="subcellular location">
    <subcellularLocation>
        <location evidence="1">Cell membrane</location>
        <topology evidence="1">Multi-pass membrane protein</topology>
    </subcellularLocation>
</comment>
<feature type="transmembrane region" description="Helical" evidence="6">
    <location>
        <begin position="37"/>
        <end position="57"/>
    </location>
</feature>
<dbReference type="Proteomes" id="UP000032675">
    <property type="component" value="Unassembled WGS sequence"/>
</dbReference>
<feature type="transmembrane region" description="Helical" evidence="6">
    <location>
        <begin position="276"/>
        <end position="296"/>
    </location>
</feature>
<evidence type="ECO:0000256" key="1">
    <source>
        <dbReference type="ARBA" id="ARBA00004651"/>
    </source>
</evidence>
<keyword evidence="4 6" id="KW-1133">Transmembrane helix</keyword>
<accession>A0A0D6Q0E0</accession>
<dbReference type="Pfam" id="PF03706">
    <property type="entry name" value="LPG_synthase_TM"/>
    <property type="match status" value="1"/>
</dbReference>
<comment type="caution">
    <text evidence="7">The sequence shown here is derived from an EMBL/GenBank/DDBJ whole genome shotgun (WGS) entry which is preliminary data.</text>
</comment>
<sequence length="336" mass="36070">MRQLTFIAGAFGIGLTIWMLGRFGLHDILRLIAAGGWSIPVIIIFHASQVCVSAQAWRHLAQSGRPRLSFTDFFALRCAREGINNLLPVAQVGGEVITTRLMARRENLGIRRAAAATICDLTIELLSQVTFTLIGLGVLFCLVNRSHVTDELMESAGAAVALGAVFFGSQYLGAISLVEKLLVRIAAHLGWDGVEDIRGLHAEIIALYRTHENSLRAGALQLLGWSLGTFEVFLVLTAMGHPLSLADSFVIESVGQAAKSAGFAVPGALGVSEGGYIIIGSLFGLSPQVGIALSLIKRLREIAWGLPSLVAWQVMEIRWIRPAPSTTGEMHLPGQS</sequence>
<dbReference type="AlphaFoldDB" id="A0A0D6Q0E0"/>